<feature type="region of interest" description="Disordered" evidence="2">
    <location>
        <begin position="459"/>
        <end position="482"/>
    </location>
</feature>
<dbReference type="GO" id="GO:0009639">
    <property type="term" value="P:response to red or far red light"/>
    <property type="evidence" value="ECO:0007669"/>
    <property type="project" value="InterPro"/>
</dbReference>
<dbReference type="InterPro" id="IPR040225">
    <property type="entry name" value="GIL1-like"/>
</dbReference>
<gene>
    <name evidence="3" type="ORF">KC19_12G073000</name>
</gene>
<reference evidence="3" key="1">
    <citation type="submission" date="2020-06" db="EMBL/GenBank/DDBJ databases">
        <title>WGS assembly of Ceratodon purpureus strain R40.</title>
        <authorList>
            <person name="Carey S.B."/>
            <person name="Jenkins J."/>
            <person name="Shu S."/>
            <person name="Lovell J.T."/>
            <person name="Sreedasyam A."/>
            <person name="Maumus F."/>
            <person name="Tiley G.P."/>
            <person name="Fernandez-Pozo N."/>
            <person name="Barry K."/>
            <person name="Chen C."/>
            <person name="Wang M."/>
            <person name="Lipzen A."/>
            <person name="Daum C."/>
            <person name="Saski C.A."/>
            <person name="Payton A.C."/>
            <person name="Mcbreen J.C."/>
            <person name="Conrad R.E."/>
            <person name="Kollar L.M."/>
            <person name="Olsson S."/>
            <person name="Huttunen S."/>
            <person name="Landis J.B."/>
            <person name="Wickett N.J."/>
            <person name="Johnson M.G."/>
            <person name="Rensing S.A."/>
            <person name="Grimwood J."/>
            <person name="Schmutz J."/>
            <person name="Mcdaniel S.F."/>
        </authorList>
    </citation>
    <scope>NUCLEOTIDE SEQUENCE</scope>
    <source>
        <strain evidence="3">R40</strain>
    </source>
</reference>
<feature type="compositionally biased region" description="Basic and acidic residues" evidence="2">
    <location>
        <begin position="531"/>
        <end position="543"/>
    </location>
</feature>
<evidence type="ECO:0000256" key="2">
    <source>
        <dbReference type="SAM" id="MobiDB-lite"/>
    </source>
</evidence>
<evidence type="ECO:0000313" key="3">
    <source>
        <dbReference type="EMBL" id="KAG0554211.1"/>
    </source>
</evidence>
<accession>A0A8T0G5M4</accession>
<evidence type="ECO:0000256" key="1">
    <source>
        <dbReference type="SAM" id="Coils"/>
    </source>
</evidence>
<keyword evidence="4" id="KW-1185">Reference proteome</keyword>
<proteinExistence type="predicted"/>
<keyword evidence="1" id="KW-0175">Coiled coil</keyword>
<comment type="caution">
    <text evidence="3">The sequence shown here is derived from an EMBL/GenBank/DDBJ whole genome shotgun (WGS) entry which is preliminary data.</text>
</comment>
<dbReference type="AlphaFoldDB" id="A0A8T0G5M4"/>
<feature type="region of interest" description="Disordered" evidence="2">
    <location>
        <begin position="531"/>
        <end position="555"/>
    </location>
</feature>
<sequence length="555" mass="61932">MGSSNGGQGGRQSGAYSGHLSHVDPVNINILLDANSKLKTGLLAATDEVEKLKVILRKLEAEKEEWSRHFTNILEPYIGDLQKQLHSKTQEIQKLLAPYGSYCVSGPNPYLLKNAVQRVSRDLHNFVLSFRIAAGKHSTDIVNLSKDEALVSSIFFSRFERVDLGVEDAAKFIPPALLPELSFQEYKAFDAFIENQEDCRNKAAVEPYWGKFSVFCQMVATDMNNLIPLGHMEVNDGLKLCFWNLAMSVWVLHKLTLSFDKGNVRIMRVARGEAFNKEFMQTVPGRQDEEEHKLLGTSALVVQHLILPGLWINGSIFKCYVFLGSQAHQEINCTSQPGNEAGCAMNGPDQPPNMADTDHVETVASSEERPGTDHHHVSMDIIRVETLTSEEHPVTDTPPLHPFVLWGIIHNSFRRLRISMSRILWKAILSHFQSRSRGQICEVMESQTSDLCQPLLKDQSSSGELQELEPQPECNQPVSDSINSSESELHVAVEVLQPPHSEQAVNNDITAPSDDVEVCKNSDDVHVDVQDKVEASSSREHPDVVPGIGWSESRE</sequence>
<dbReference type="Proteomes" id="UP000822688">
    <property type="component" value="Chromosome 12"/>
</dbReference>
<feature type="compositionally biased region" description="Polar residues" evidence="2">
    <location>
        <begin position="473"/>
        <end position="482"/>
    </location>
</feature>
<dbReference type="EMBL" id="CM026433">
    <property type="protein sequence ID" value="KAG0554211.1"/>
    <property type="molecule type" value="Genomic_DNA"/>
</dbReference>
<organism evidence="3 4">
    <name type="scientific">Ceratodon purpureus</name>
    <name type="common">Fire moss</name>
    <name type="synonym">Dicranum purpureum</name>
    <dbReference type="NCBI Taxonomy" id="3225"/>
    <lineage>
        <taxon>Eukaryota</taxon>
        <taxon>Viridiplantae</taxon>
        <taxon>Streptophyta</taxon>
        <taxon>Embryophyta</taxon>
        <taxon>Bryophyta</taxon>
        <taxon>Bryophytina</taxon>
        <taxon>Bryopsida</taxon>
        <taxon>Dicranidae</taxon>
        <taxon>Pseudoditrichales</taxon>
        <taxon>Ditrichaceae</taxon>
        <taxon>Ceratodon</taxon>
    </lineage>
</organism>
<dbReference type="GO" id="GO:0009959">
    <property type="term" value="P:negative gravitropism"/>
    <property type="evidence" value="ECO:0007669"/>
    <property type="project" value="InterPro"/>
</dbReference>
<name>A0A8T0G5M4_CERPU</name>
<dbReference type="PANTHER" id="PTHR31161">
    <property type="entry name" value="PROTEIN GRAVITROPIC IN THE LIGHT 1"/>
    <property type="match status" value="1"/>
</dbReference>
<evidence type="ECO:0000313" key="4">
    <source>
        <dbReference type="Proteomes" id="UP000822688"/>
    </source>
</evidence>
<protein>
    <submittedName>
        <fullName evidence="3">Uncharacterized protein</fullName>
    </submittedName>
</protein>
<feature type="coiled-coil region" evidence="1">
    <location>
        <begin position="42"/>
        <end position="69"/>
    </location>
</feature>